<proteinExistence type="predicted"/>
<sequence>MLDCCDENPTLVTRLLNKNISSIFGLQAALEAYERLGQQQGKWPYKYFLWFTRVGADYRFPLRIRLLLFYSVTILDIYQN</sequence>
<organism evidence="1 2">
    <name type="scientific">Engystomops pustulosus</name>
    <name type="common">Tungara frog</name>
    <name type="synonym">Physalaemus pustulosus</name>
    <dbReference type="NCBI Taxonomy" id="76066"/>
    <lineage>
        <taxon>Eukaryota</taxon>
        <taxon>Metazoa</taxon>
        <taxon>Chordata</taxon>
        <taxon>Craniata</taxon>
        <taxon>Vertebrata</taxon>
        <taxon>Euteleostomi</taxon>
        <taxon>Amphibia</taxon>
        <taxon>Batrachia</taxon>
        <taxon>Anura</taxon>
        <taxon>Neobatrachia</taxon>
        <taxon>Hyloidea</taxon>
        <taxon>Leptodactylidae</taxon>
        <taxon>Leiuperinae</taxon>
        <taxon>Engystomops</taxon>
    </lineage>
</organism>
<protein>
    <submittedName>
        <fullName evidence="1">Uncharacterized protein</fullName>
    </submittedName>
</protein>
<dbReference type="AlphaFoldDB" id="A0AAV7DH40"/>
<evidence type="ECO:0000313" key="1">
    <source>
        <dbReference type="EMBL" id="KAG8596825.1"/>
    </source>
</evidence>
<accession>A0AAV7DH40</accession>
<dbReference type="EMBL" id="WNYA01000001">
    <property type="protein sequence ID" value="KAG8596825.1"/>
    <property type="molecule type" value="Genomic_DNA"/>
</dbReference>
<gene>
    <name evidence="1" type="ORF">GDO81_002061</name>
</gene>
<reference evidence="1" key="1">
    <citation type="thesis" date="2020" institute="ProQuest LLC" country="789 East Eisenhower Parkway, Ann Arbor, MI, USA">
        <title>Comparative Genomics and Chromosome Evolution.</title>
        <authorList>
            <person name="Mudd A.B."/>
        </authorList>
    </citation>
    <scope>NUCLEOTIDE SEQUENCE</scope>
    <source>
        <strain evidence="1">237g6f4</strain>
        <tissue evidence="1">Blood</tissue>
    </source>
</reference>
<comment type="caution">
    <text evidence="1">The sequence shown here is derived from an EMBL/GenBank/DDBJ whole genome shotgun (WGS) entry which is preliminary data.</text>
</comment>
<name>A0AAV7DH40_ENGPU</name>
<dbReference type="Proteomes" id="UP000824782">
    <property type="component" value="Unassembled WGS sequence"/>
</dbReference>
<evidence type="ECO:0000313" key="2">
    <source>
        <dbReference type="Proteomes" id="UP000824782"/>
    </source>
</evidence>
<keyword evidence="2" id="KW-1185">Reference proteome</keyword>